<protein>
    <submittedName>
        <fullName evidence="1">DUF6191 domain-containing protein</fullName>
    </submittedName>
</protein>
<evidence type="ECO:0000313" key="1">
    <source>
        <dbReference type="EMBL" id="MFB9903877.1"/>
    </source>
</evidence>
<organism evidence="1 2">
    <name type="scientific">Allokutzneria oryzae</name>
    <dbReference type="NCBI Taxonomy" id="1378989"/>
    <lineage>
        <taxon>Bacteria</taxon>
        <taxon>Bacillati</taxon>
        <taxon>Actinomycetota</taxon>
        <taxon>Actinomycetes</taxon>
        <taxon>Pseudonocardiales</taxon>
        <taxon>Pseudonocardiaceae</taxon>
        <taxon>Allokutzneria</taxon>
    </lineage>
</organism>
<name>A0ABV5ZSL3_9PSEU</name>
<dbReference type="Pfam" id="PF19690">
    <property type="entry name" value="DUF6191"/>
    <property type="match status" value="1"/>
</dbReference>
<proteinExistence type="predicted"/>
<sequence length="66" mass="7449">MPGTYVNELTAMFYGMKRVQLDHEFSMSKMREEDPEGAPPRLGADLDRGVVVLRPEELGSGREVRP</sequence>
<evidence type="ECO:0000313" key="2">
    <source>
        <dbReference type="Proteomes" id="UP001589693"/>
    </source>
</evidence>
<dbReference type="InterPro" id="IPR045684">
    <property type="entry name" value="DUF6191"/>
</dbReference>
<dbReference type="RefSeq" id="WP_377851036.1">
    <property type="nucleotide sequence ID" value="NZ_JBHLZU010000006.1"/>
</dbReference>
<dbReference type="EMBL" id="JBHLZU010000006">
    <property type="protein sequence ID" value="MFB9903877.1"/>
    <property type="molecule type" value="Genomic_DNA"/>
</dbReference>
<dbReference type="Proteomes" id="UP001589693">
    <property type="component" value="Unassembled WGS sequence"/>
</dbReference>
<comment type="caution">
    <text evidence="1">The sequence shown here is derived from an EMBL/GenBank/DDBJ whole genome shotgun (WGS) entry which is preliminary data.</text>
</comment>
<keyword evidence="2" id="KW-1185">Reference proteome</keyword>
<gene>
    <name evidence="1" type="ORF">ACFFQA_07995</name>
</gene>
<accession>A0ABV5ZSL3</accession>
<reference evidence="1 2" key="1">
    <citation type="submission" date="2024-09" db="EMBL/GenBank/DDBJ databases">
        <authorList>
            <person name="Sun Q."/>
            <person name="Mori K."/>
        </authorList>
    </citation>
    <scope>NUCLEOTIDE SEQUENCE [LARGE SCALE GENOMIC DNA]</scope>
    <source>
        <strain evidence="1 2">TBRC 7907</strain>
    </source>
</reference>